<evidence type="ECO:0000256" key="3">
    <source>
        <dbReference type="ARBA" id="ARBA00022553"/>
    </source>
</evidence>
<keyword evidence="6 10" id="KW-0418">Kinase</keyword>
<reference evidence="11" key="1">
    <citation type="journal article" date="2019" name="Int. J. Syst. Evol. Microbiol.">
        <title>The Global Catalogue of Microorganisms (GCM) 10K type strain sequencing project: providing services to taxonomists for standard genome sequencing and annotation.</title>
        <authorList>
            <consortium name="The Broad Institute Genomics Platform"/>
            <consortium name="The Broad Institute Genome Sequencing Center for Infectious Disease"/>
            <person name="Wu L."/>
            <person name="Ma J."/>
        </authorList>
    </citation>
    <scope>NUCLEOTIDE SEQUENCE [LARGE SCALE GENOMIC DNA]</scope>
    <source>
        <strain evidence="11">CGMCC 4.1434</strain>
    </source>
</reference>
<gene>
    <name evidence="10" type="ORF">ACFPRA_11135</name>
</gene>
<evidence type="ECO:0000256" key="1">
    <source>
        <dbReference type="ARBA" id="ARBA00000085"/>
    </source>
</evidence>
<evidence type="ECO:0000256" key="2">
    <source>
        <dbReference type="ARBA" id="ARBA00012438"/>
    </source>
</evidence>
<evidence type="ECO:0000256" key="7">
    <source>
        <dbReference type="ARBA" id="ARBA00022840"/>
    </source>
</evidence>
<comment type="catalytic activity">
    <reaction evidence="1">
        <text>ATP + protein L-histidine = ADP + protein N-phospho-L-histidine.</text>
        <dbReference type="EC" id="2.7.13.3"/>
    </reaction>
</comment>
<feature type="domain" description="Histidine kinase" evidence="9">
    <location>
        <begin position="287"/>
        <end position="479"/>
    </location>
</feature>
<dbReference type="Pfam" id="PF12282">
    <property type="entry name" value="GAF_PdtaS"/>
    <property type="match status" value="1"/>
</dbReference>
<protein>
    <recommendedName>
        <fullName evidence="2">histidine kinase</fullName>
        <ecNumber evidence="2">2.7.13.3</ecNumber>
    </recommendedName>
</protein>
<evidence type="ECO:0000256" key="4">
    <source>
        <dbReference type="ARBA" id="ARBA00022679"/>
    </source>
</evidence>
<comment type="caution">
    <text evidence="10">The sequence shown here is derived from an EMBL/GenBank/DDBJ whole genome shotgun (WGS) entry which is preliminary data.</text>
</comment>
<dbReference type="PANTHER" id="PTHR41523:SF8">
    <property type="entry name" value="ETHYLENE RESPONSE SENSOR PROTEIN"/>
    <property type="match status" value="1"/>
</dbReference>
<dbReference type="GO" id="GO:0016301">
    <property type="term" value="F:kinase activity"/>
    <property type="evidence" value="ECO:0007669"/>
    <property type="project" value="UniProtKB-KW"/>
</dbReference>
<dbReference type="SUPFAM" id="SSF55874">
    <property type="entry name" value="ATPase domain of HSP90 chaperone/DNA topoisomerase II/histidine kinase"/>
    <property type="match status" value="1"/>
</dbReference>
<dbReference type="RefSeq" id="WP_381434134.1">
    <property type="nucleotide sequence ID" value="NZ_JBHSNO010000005.1"/>
</dbReference>
<dbReference type="InterPro" id="IPR003594">
    <property type="entry name" value="HATPase_dom"/>
</dbReference>
<dbReference type="EMBL" id="JBHSNO010000005">
    <property type="protein sequence ID" value="MFC5589445.1"/>
    <property type="molecule type" value="Genomic_DNA"/>
</dbReference>
<dbReference type="InterPro" id="IPR011495">
    <property type="entry name" value="Sig_transdc_His_kin_sub2_dim/P"/>
</dbReference>
<accession>A0ABW0TLX5</accession>
<dbReference type="InterPro" id="IPR022066">
    <property type="entry name" value="PdtaS_GAF"/>
</dbReference>
<keyword evidence="4" id="KW-0808">Transferase</keyword>
<dbReference type="PROSITE" id="PS50109">
    <property type="entry name" value="HIS_KIN"/>
    <property type="match status" value="1"/>
</dbReference>
<dbReference type="Gene3D" id="3.30.565.10">
    <property type="entry name" value="Histidine kinase-like ATPase, C-terminal domain"/>
    <property type="match status" value="1"/>
</dbReference>
<keyword evidence="5" id="KW-0547">Nucleotide-binding</keyword>
<name>A0ABW0TLX5_9BACL</name>
<evidence type="ECO:0000313" key="11">
    <source>
        <dbReference type="Proteomes" id="UP001596109"/>
    </source>
</evidence>
<dbReference type="SMART" id="SM00387">
    <property type="entry name" value="HATPase_c"/>
    <property type="match status" value="1"/>
</dbReference>
<organism evidence="10 11">
    <name type="scientific">Sporosarcina soli</name>
    <dbReference type="NCBI Taxonomy" id="334736"/>
    <lineage>
        <taxon>Bacteria</taxon>
        <taxon>Bacillati</taxon>
        <taxon>Bacillota</taxon>
        <taxon>Bacilli</taxon>
        <taxon>Bacillales</taxon>
        <taxon>Caryophanaceae</taxon>
        <taxon>Sporosarcina</taxon>
    </lineage>
</organism>
<proteinExistence type="predicted"/>
<evidence type="ECO:0000259" key="9">
    <source>
        <dbReference type="PROSITE" id="PS50109"/>
    </source>
</evidence>
<dbReference type="Proteomes" id="UP001596109">
    <property type="component" value="Unassembled WGS sequence"/>
</dbReference>
<dbReference type="InterPro" id="IPR005467">
    <property type="entry name" value="His_kinase_dom"/>
</dbReference>
<keyword evidence="3" id="KW-0597">Phosphoprotein</keyword>
<dbReference type="Gene3D" id="3.30.450.20">
    <property type="entry name" value="PAS domain"/>
    <property type="match status" value="1"/>
</dbReference>
<keyword evidence="8" id="KW-0902">Two-component regulatory system</keyword>
<dbReference type="EC" id="2.7.13.3" evidence="2"/>
<dbReference type="Pfam" id="PF02518">
    <property type="entry name" value="HATPase_c"/>
    <property type="match status" value="1"/>
</dbReference>
<keyword evidence="11" id="KW-1185">Reference proteome</keyword>
<dbReference type="Pfam" id="PF07568">
    <property type="entry name" value="HisKA_2"/>
    <property type="match status" value="1"/>
</dbReference>
<sequence length="494" mass="56088">MEEWEILSTDSKLEKLCALHTDLTDAEVQLLKHVASSLQMHADLTDSYMFIDCQIKDSEYAIVVAEAFPKSNDSVYENSVVGKIVFDTFEPGVFYSFRKGKKSQIRHAVTQEGHTVEQNVVPIKNAMQQVIGVLIQEKKVDVPVVYQDERQPPLFGQESIEYVLGDKNDEMPAISNLLMEIFLLTDDEDKLIYANPVGVKFITEMSRTEEIRNMNIIDLLPFLKTVYDQPEDVFVFDLTVDRKNLIVKKVRLRKKDRLTGTLLIIQDITELRTKEKELKMKSVVIQEIHHRVKNNLQTVASLVRLQMRKGVSEESKSYFEDTLNRISSIASVYELILAKENADDDDVNLIELTEKICSTMVLNELHKKVNLIIRPNGNKILTSSRKAVSIALIVNELVQNSIKHAFPADMAGEISVIFYSTQDFLELHISDNGVGIKKPKSSLGLEIVHNLVVNDLNGEFRYLPEDRGTHAVITFPVSPEVSIFYEKEDIDSGG</sequence>
<dbReference type="InterPro" id="IPR036890">
    <property type="entry name" value="HATPase_C_sf"/>
</dbReference>
<evidence type="ECO:0000313" key="10">
    <source>
        <dbReference type="EMBL" id="MFC5589445.1"/>
    </source>
</evidence>
<dbReference type="PANTHER" id="PTHR41523">
    <property type="entry name" value="TWO-COMPONENT SYSTEM SENSOR PROTEIN"/>
    <property type="match status" value="1"/>
</dbReference>
<evidence type="ECO:0000256" key="8">
    <source>
        <dbReference type="ARBA" id="ARBA00023012"/>
    </source>
</evidence>
<dbReference type="Gene3D" id="3.30.450.280">
    <property type="entry name" value="GAF domain"/>
    <property type="match status" value="1"/>
</dbReference>
<dbReference type="InterPro" id="IPR038424">
    <property type="entry name" value="H_kinase_PdtaS_GAF_sf"/>
</dbReference>
<evidence type="ECO:0000256" key="5">
    <source>
        <dbReference type="ARBA" id="ARBA00022741"/>
    </source>
</evidence>
<keyword evidence="7" id="KW-0067">ATP-binding</keyword>
<evidence type="ECO:0000256" key="6">
    <source>
        <dbReference type="ARBA" id="ARBA00022777"/>
    </source>
</evidence>